<dbReference type="Gene3D" id="2.70.150.10">
    <property type="entry name" value="Calcium-transporting ATPase, cytoplasmic transduction domain A"/>
    <property type="match status" value="1"/>
</dbReference>
<dbReference type="SUPFAM" id="SSF56784">
    <property type="entry name" value="HAD-like"/>
    <property type="match status" value="1"/>
</dbReference>
<proteinExistence type="inferred from homology"/>
<comment type="similarity">
    <text evidence="2">Belongs to the cation transport ATPase (P-type) (TC 3.A.3) family. Type V subfamily.</text>
</comment>
<keyword evidence="13" id="KW-0732">Signal</keyword>
<dbReference type="InterPro" id="IPR023214">
    <property type="entry name" value="HAD_sf"/>
</dbReference>
<keyword evidence="7" id="KW-0460">Magnesium</keyword>
<dbReference type="GO" id="GO:0016020">
    <property type="term" value="C:membrane"/>
    <property type="evidence" value="ECO:0007669"/>
    <property type="project" value="UniProtKB-SubCell"/>
</dbReference>
<evidence type="ECO:0000256" key="10">
    <source>
        <dbReference type="ARBA" id="ARBA00023136"/>
    </source>
</evidence>
<feature type="compositionally biased region" description="Polar residues" evidence="11">
    <location>
        <begin position="82"/>
        <end position="92"/>
    </location>
</feature>
<evidence type="ECO:0000256" key="1">
    <source>
        <dbReference type="ARBA" id="ARBA00004141"/>
    </source>
</evidence>
<evidence type="ECO:0000256" key="6">
    <source>
        <dbReference type="ARBA" id="ARBA00022840"/>
    </source>
</evidence>
<evidence type="ECO:0000256" key="11">
    <source>
        <dbReference type="SAM" id="MobiDB-lite"/>
    </source>
</evidence>
<dbReference type="PRINTS" id="PR00119">
    <property type="entry name" value="CATATPASE"/>
</dbReference>
<reference evidence="16 17" key="1">
    <citation type="submission" date="2024-10" db="EMBL/GenBank/DDBJ databases">
        <title>Updated reference genomes for cyclostephanoid diatoms.</title>
        <authorList>
            <person name="Roberts W.R."/>
            <person name="Alverson A.J."/>
        </authorList>
    </citation>
    <scope>NUCLEOTIDE SEQUENCE [LARGE SCALE GENOMIC DNA]</scope>
    <source>
        <strain evidence="16 17">AJA232-27</strain>
    </source>
</reference>
<dbReference type="SFLD" id="SFLDG00002">
    <property type="entry name" value="C1.7:_P-type_atpase_like"/>
    <property type="match status" value="1"/>
</dbReference>
<dbReference type="PANTHER" id="PTHR45630">
    <property type="entry name" value="CATION-TRANSPORTING ATPASE-RELATED"/>
    <property type="match status" value="1"/>
</dbReference>
<feature type="chain" id="PRO_5044769349" description="Cation-transporting P-type ATPase N-terminal domain-containing protein" evidence="13">
    <location>
        <begin position="34"/>
        <end position="1447"/>
    </location>
</feature>
<evidence type="ECO:0000256" key="9">
    <source>
        <dbReference type="ARBA" id="ARBA00022989"/>
    </source>
</evidence>
<feature type="transmembrane region" description="Helical" evidence="12">
    <location>
        <begin position="576"/>
        <end position="600"/>
    </location>
</feature>
<accession>A0ABD3M8U8</accession>
<dbReference type="Pfam" id="PF00690">
    <property type="entry name" value="Cation_ATPase_N"/>
    <property type="match status" value="1"/>
</dbReference>
<name>A0ABD3M8U8_9STRA</name>
<dbReference type="Gene3D" id="3.40.1110.10">
    <property type="entry name" value="Calcium-transporting ATPase, cytoplasmic domain N"/>
    <property type="match status" value="1"/>
</dbReference>
<keyword evidence="10 12" id="KW-0472">Membrane</keyword>
<dbReference type="Gene3D" id="1.20.1110.10">
    <property type="entry name" value="Calcium-transporting ATPase, transmembrane domain"/>
    <property type="match status" value="1"/>
</dbReference>
<dbReference type="SFLD" id="SFLDF00027">
    <property type="entry name" value="p-type_atpase"/>
    <property type="match status" value="1"/>
</dbReference>
<evidence type="ECO:0000256" key="12">
    <source>
        <dbReference type="SAM" id="Phobius"/>
    </source>
</evidence>
<evidence type="ECO:0000256" key="8">
    <source>
        <dbReference type="ARBA" id="ARBA00022967"/>
    </source>
</evidence>
<feature type="transmembrane region" description="Helical" evidence="12">
    <location>
        <begin position="1404"/>
        <end position="1425"/>
    </location>
</feature>
<dbReference type="EMBL" id="JALLBG020000190">
    <property type="protein sequence ID" value="KAL3760183.1"/>
    <property type="molecule type" value="Genomic_DNA"/>
</dbReference>
<feature type="transmembrane region" description="Helical" evidence="12">
    <location>
        <begin position="775"/>
        <end position="802"/>
    </location>
</feature>
<feature type="signal peptide" evidence="13">
    <location>
        <begin position="1"/>
        <end position="33"/>
    </location>
</feature>
<feature type="transmembrane region" description="Helical" evidence="12">
    <location>
        <begin position="1341"/>
        <end position="1359"/>
    </location>
</feature>
<dbReference type="GO" id="GO:0046872">
    <property type="term" value="F:metal ion binding"/>
    <property type="evidence" value="ECO:0007669"/>
    <property type="project" value="UniProtKB-KW"/>
</dbReference>
<keyword evidence="3 12" id="KW-0812">Transmembrane</keyword>
<dbReference type="SUPFAM" id="SSF81665">
    <property type="entry name" value="Calcium ATPase, transmembrane domain M"/>
    <property type="match status" value="1"/>
</dbReference>
<keyword evidence="6" id="KW-0067">ATP-binding</keyword>
<dbReference type="PROSITE" id="PS01229">
    <property type="entry name" value="COF_2"/>
    <property type="match status" value="1"/>
</dbReference>
<dbReference type="SUPFAM" id="SSF81653">
    <property type="entry name" value="Calcium ATPase, transduction domain A"/>
    <property type="match status" value="1"/>
</dbReference>
<dbReference type="Pfam" id="PF00122">
    <property type="entry name" value="E1-E2_ATPase"/>
    <property type="match status" value="1"/>
</dbReference>
<keyword evidence="8" id="KW-1278">Translocase</keyword>
<dbReference type="InterPro" id="IPR023299">
    <property type="entry name" value="ATPase_P-typ_cyto_dom_N"/>
</dbReference>
<dbReference type="InterPro" id="IPR006544">
    <property type="entry name" value="P-type_TPase_V"/>
</dbReference>
<dbReference type="NCBIfam" id="TIGR01494">
    <property type="entry name" value="ATPase_P-type"/>
    <property type="match status" value="1"/>
</dbReference>
<evidence type="ECO:0000256" key="3">
    <source>
        <dbReference type="ARBA" id="ARBA00022692"/>
    </source>
</evidence>
<evidence type="ECO:0000256" key="7">
    <source>
        <dbReference type="ARBA" id="ARBA00022842"/>
    </source>
</evidence>
<sequence length="1447" mass="159554">MKVVIGVAVAMTAASNFLLVAPCLAVAAATAAAGSVGVGGEGPMTSHHPRHRGMLSSWFLSMLRPDATSTSTATNSDLSTLRSGSINSNNDNDASTTPLFMSDTLSLLDHHNQNHRSLAFGDYVDPTFACPAMVTCNIVCVANVTDCPADAQCPGTSPDGNNLNSNHTYELCADGTCADTTLGQSCDPTLESTCPCEALPVVCAKQIDVLPSCNTRFQSFYDANTECVEAQTEALPQVDFTGPWFMACYIGLSTITFLMLLWCAFNQRWATVQGSMVPLESPGMELNGGISATMGAKKRIAMKTEDSSEETDFSKEWTQTGYTPTVVGMTLYSLVVLAFWIIQFLLFALTVEYYVQQEAITWSIFGTQQFFDEVQVLMAFEIVWMVGFVWSFFIKAPGNIHSLFLRRCVPGNAKYVAVSVPVKTIDTNYKNNYVVNVISSMSILQNTLAFLYSDESLRSTNGWQNKVTYCKVKTDATTGTRYFYFRFRRYIYDETLQKFIPGFMDVTQDKSIGSWLDTSYLHQGLSHEEAARRLGVVGPNVLDLKKPTILSSILNEFSKPFYLYQTFMVWTWAPYWYYYMAIVNTCVRVTGGLVVAIFQYMSDINLYRLMVTDGTVEVLREGALMTIDQTDVVPGDIIRLSPGLTFFDMAILQAKKLLVDESALTGEVHPIAKSALDPANAELTYDMKKNKSSTISAGTSIVECGDGPGSQGDLAIVTKTGSFTAKGELLSDVLSYERHKFKFDTEVKLVLMILVIEAAIMLSIVLTVLQDVWVYNWFYAMFVVGTVLPPLLPTVFVVSVGISCNRLQKKRISCTDSSGILVAGKVKKVFFDKTGTLTSQGLEFLSGDDNEQSPLLKRGLAVCQTLHLSNNGTLIGPAVDRIGFAASSAQMVDQKTIRHEGQNYEYLKRYEFDHHRMTQSVVVKHGDETTVYCKGSPEAISRLCVPSSLPSNFSEKARQSSRDGIYQLAMATSAFTSQKALSDVKRDDIENDLEFVGFVNFENALKEDSRTVIDELRSGNVDCAMITGDNVLTGIHIAMQAGIINPEVDVVIGNSIQSNGEVEWISALDDTPTKPSEGTSMALTGEVWDYLLKHDPESALEYAKRTKVFGRCTPSDKVTIVSTSVEIGDIVLMCGDGGNDCGALKAAHVGIALSDAEASVVAPFTSLDKSILSVTEVLREGRCAIASALASYKYMLMYGQVESINQVANAKLSITFTEWCWVFMDGIWTITMAFSLPLAEAAKKLSKYRPTASILGPHTLSSACGILTINFLFLVISLLVLWGQDWFQCRMWGSTDVSNVLTIGDNYETSVIFIISGYQYISSAAAFNFGYSFRSNWFRNYVFVFLFLLWTACQFSATLTSSRFSCIWRLNCDNDHVVRSVTDPTPVAINNIYNTTVMPMEFRGILVVLMVANLILNCAWDYFVVNWRLVRKSKNSTNTMIGSQELS</sequence>
<feature type="transmembrane region" description="Helical" evidence="12">
    <location>
        <begin position="433"/>
        <end position="452"/>
    </location>
</feature>
<feature type="transmembrane region" description="Helical" evidence="12">
    <location>
        <begin position="331"/>
        <end position="354"/>
    </location>
</feature>
<dbReference type="Proteomes" id="UP001530293">
    <property type="component" value="Unassembled WGS sequence"/>
</dbReference>
<feature type="transmembrane region" description="Helical" evidence="12">
    <location>
        <begin position="749"/>
        <end position="769"/>
    </location>
</feature>
<feature type="domain" description="Cation-transporting P-type ATPase N-terminal" evidence="15">
    <location>
        <begin position="521"/>
        <end position="564"/>
    </location>
</feature>
<evidence type="ECO:0000256" key="2">
    <source>
        <dbReference type="ARBA" id="ARBA00006000"/>
    </source>
</evidence>
<keyword evidence="17" id="KW-1185">Reference proteome</keyword>
<evidence type="ECO:0000256" key="13">
    <source>
        <dbReference type="SAM" id="SignalP"/>
    </source>
</evidence>
<dbReference type="InterPro" id="IPR008250">
    <property type="entry name" value="ATPase_P-typ_transduc_dom_A_sf"/>
</dbReference>
<organism evidence="16 17">
    <name type="scientific">Discostella pseudostelligera</name>
    <dbReference type="NCBI Taxonomy" id="259834"/>
    <lineage>
        <taxon>Eukaryota</taxon>
        <taxon>Sar</taxon>
        <taxon>Stramenopiles</taxon>
        <taxon>Ochrophyta</taxon>
        <taxon>Bacillariophyta</taxon>
        <taxon>Coscinodiscophyceae</taxon>
        <taxon>Thalassiosirophycidae</taxon>
        <taxon>Stephanodiscales</taxon>
        <taxon>Stephanodiscaceae</taxon>
        <taxon>Discostella</taxon>
    </lineage>
</organism>
<protein>
    <recommendedName>
        <fullName evidence="18">Cation-transporting P-type ATPase N-terminal domain-containing protein</fullName>
    </recommendedName>
</protein>
<evidence type="ECO:0000313" key="17">
    <source>
        <dbReference type="Proteomes" id="UP001530293"/>
    </source>
</evidence>
<comment type="subcellular location">
    <subcellularLocation>
        <location evidence="1">Membrane</location>
        <topology evidence="1">Multi-pass membrane protein</topology>
    </subcellularLocation>
</comment>
<keyword evidence="5" id="KW-0547">Nucleotide-binding</keyword>
<evidence type="ECO:0000313" key="16">
    <source>
        <dbReference type="EMBL" id="KAL3760183.1"/>
    </source>
</evidence>
<feature type="transmembrane region" description="Helical" evidence="12">
    <location>
        <begin position="374"/>
        <end position="394"/>
    </location>
</feature>
<feature type="transmembrane region" description="Helical" evidence="12">
    <location>
        <begin position="1259"/>
        <end position="1282"/>
    </location>
</feature>
<dbReference type="Gene3D" id="3.40.50.1000">
    <property type="entry name" value="HAD superfamily/HAD-like"/>
    <property type="match status" value="2"/>
</dbReference>
<feature type="compositionally biased region" description="Low complexity" evidence="11">
    <location>
        <begin position="70"/>
        <end position="81"/>
    </location>
</feature>
<dbReference type="InterPro" id="IPR023298">
    <property type="entry name" value="ATPase_P-typ_TM_dom_sf"/>
</dbReference>
<evidence type="ECO:0008006" key="18">
    <source>
        <dbReference type="Google" id="ProtNLM"/>
    </source>
</evidence>
<dbReference type="PANTHER" id="PTHR45630:SF11">
    <property type="entry name" value="CATION-TRANSPORTING P-TYPE ATPASE N-TERMINAL DOMAIN-CONTAINING PROTEIN"/>
    <property type="match status" value="1"/>
</dbReference>
<evidence type="ECO:0000256" key="4">
    <source>
        <dbReference type="ARBA" id="ARBA00022723"/>
    </source>
</evidence>
<evidence type="ECO:0000256" key="5">
    <source>
        <dbReference type="ARBA" id="ARBA00022741"/>
    </source>
</evidence>
<feature type="transmembrane region" description="Helical" evidence="12">
    <location>
        <begin position="244"/>
        <end position="265"/>
    </location>
</feature>
<evidence type="ECO:0000259" key="15">
    <source>
        <dbReference type="Pfam" id="PF00690"/>
    </source>
</evidence>
<dbReference type="InterPro" id="IPR001757">
    <property type="entry name" value="P_typ_ATPase"/>
</dbReference>
<keyword evidence="4" id="KW-0479">Metal-binding</keyword>
<feature type="domain" description="P-type ATPase A" evidence="14">
    <location>
        <begin position="613"/>
        <end position="732"/>
    </location>
</feature>
<feature type="region of interest" description="Disordered" evidence="11">
    <location>
        <begin position="70"/>
        <end position="92"/>
    </location>
</feature>
<dbReference type="SFLD" id="SFLDS00003">
    <property type="entry name" value="Haloacid_Dehalogenase"/>
    <property type="match status" value="1"/>
</dbReference>
<dbReference type="SUPFAM" id="SSF81660">
    <property type="entry name" value="Metal cation-transporting ATPase, ATP-binding domain N"/>
    <property type="match status" value="1"/>
</dbReference>
<dbReference type="InterPro" id="IPR059000">
    <property type="entry name" value="ATPase_P-type_domA"/>
</dbReference>
<dbReference type="InterPro" id="IPR036412">
    <property type="entry name" value="HAD-like_sf"/>
</dbReference>
<keyword evidence="9 12" id="KW-1133">Transmembrane helix</keyword>
<dbReference type="InterPro" id="IPR004014">
    <property type="entry name" value="ATPase_P-typ_cation-transptr_N"/>
</dbReference>
<comment type="caution">
    <text evidence="16">The sequence shown here is derived from an EMBL/GenBank/DDBJ whole genome shotgun (WGS) entry which is preliminary data.</text>
</comment>
<evidence type="ECO:0000259" key="14">
    <source>
        <dbReference type="Pfam" id="PF00122"/>
    </source>
</evidence>
<dbReference type="InterPro" id="IPR044492">
    <property type="entry name" value="P_typ_ATPase_HD_dom"/>
</dbReference>
<dbReference type="Pfam" id="PF13246">
    <property type="entry name" value="Cation_ATPase"/>
    <property type="match status" value="1"/>
</dbReference>
<gene>
    <name evidence="16" type="ORF">ACHAWU_001693</name>
</gene>
<dbReference type="GO" id="GO:0005524">
    <property type="term" value="F:ATP binding"/>
    <property type="evidence" value="ECO:0007669"/>
    <property type="project" value="UniProtKB-KW"/>
</dbReference>